<evidence type="ECO:0000313" key="4">
    <source>
        <dbReference type="EMBL" id="CAH3189119.1"/>
    </source>
</evidence>
<reference evidence="4 5" key="1">
    <citation type="submission" date="2022-05" db="EMBL/GenBank/DDBJ databases">
        <authorList>
            <consortium name="Genoscope - CEA"/>
            <person name="William W."/>
        </authorList>
    </citation>
    <scope>NUCLEOTIDE SEQUENCE [LARGE SCALE GENOMIC DNA]</scope>
</reference>
<dbReference type="InterPro" id="IPR001875">
    <property type="entry name" value="DED_dom"/>
</dbReference>
<dbReference type="PANTHER" id="PTHR48169:SF3">
    <property type="entry name" value="CASP8 AND FADD LIKE APOPTOSIS REGULATOR"/>
    <property type="match status" value="1"/>
</dbReference>
<dbReference type="Pfam" id="PF01335">
    <property type="entry name" value="DED"/>
    <property type="match status" value="2"/>
</dbReference>
<name>A0ABN8SDR7_9CNID</name>
<dbReference type="InterPro" id="IPR011029">
    <property type="entry name" value="DEATH-like_dom_sf"/>
</dbReference>
<keyword evidence="5" id="KW-1185">Reference proteome</keyword>
<keyword evidence="1" id="KW-0175">Coiled coil</keyword>
<evidence type="ECO:0000256" key="2">
    <source>
        <dbReference type="SAM" id="MobiDB-lite"/>
    </source>
</evidence>
<sequence length="833" mass="96295">MSEFEYNNLLFEISQRLDNINVGKQLLVICRGKLAARRGEENIPTFSLFEELEEKGFLSSDRLSILKAMLKGVKEWAFLEEVEKFEYKKTEYNNLLEQIIRELDELNDLERLVSICCGKITEERQASIHDVRSLLKELESNGLLGIDSLRIMKEILTQTEKSDLLKEVQEFEQRQRRENKFERRKAQAAAIASSAIDKMAAVLNIKTVFKVVVGGFTMASSLDLLIRDSTYDQLVAAVNTCVLPAGAHLIQISEGCVRLKVRVESLATLETLWRFYKDGILAAKIQALLVTDEMRELAGGEQVEAIVTIDEQEYVKACNKLTNETQEDPGGKEERHLKFLDQEKYDYIQNYLEQAREQTKDLDAHSVMEESDSGKPGSGSVPSEVGTEETSDFPFKLCLKDLSEDMTAELTSKLRSDPVTLERFYQSFGLDPKKLNARGLRNIGEFFPDTPIKMLKEVFEALKLYDLVELLEKVTKPRTLRPALSLKEIEKIPNVSDRPTKFYRKAQVLIIEYSDSAATDDDAERIGSFFKALNPWSQVTTLRATPPGELLKNLAKLRGIRQGRKEDEVLRAEDREAMLKDLLEKKIPSSWYDAELRMAWWSRERFIPDANEQLLSLFYKEEPEMKKELKELVEKREQWTKKRIPVIEEIKQKEKELKEENEKFKVAVSDVIDKWIEHAQANDEGKESVLSVILIVNSFKRSLTDGAKFMKLIRECLREKLALIPETKLVITNSFSSVMEKEEMPRETLQLYLPRRIVLATLLELLNKRWQTMDLISVMLELKRTFVTRGERILHEEEDLHFLFLDDYSQAKMDENLSCLPRLQKTELIDRDK</sequence>
<dbReference type="EMBL" id="CALNXI010002580">
    <property type="protein sequence ID" value="CAH3189119.1"/>
    <property type="molecule type" value="Genomic_DNA"/>
</dbReference>
<evidence type="ECO:0000313" key="5">
    <source>
        <dbReference type="Proteomes" id="UP001159427"/>
    </source>
</evidence>
<evidence type="ECO:0000256" key="1">
    <source>
        <dbReference type="SAM" id="Coils"/>
    </source>
</evidence>
<organism evidence="4 5">
    <name type="scientific">Porites evermanni</name>
    <dbReference type="NCBI Taxonomy" id="104178"/>
    <lineage>
        <taxon>Eukaryota</taxon>
        <taxon>Metazoa</taxon>
        <taxon>Cnidaria</taxon>
        <taxon>Anthozoa</taxon>
        <taxon>Hexacorallia</taxon>
        <taxon>Scleractinia</taxon>
        <taxon>Fungiina</taxon>
        <taxon>Poritidae</taxon>
        <taxon>Porites</taxon>
    </lineage>
</organism>
<feature type="domain" description="DED" evidence="3">
    <location>
        <begin position="91"/>
        <end position="170"/>
    </location>
</feature>
<protein>
    <recommendedName>
        <fullName evidence="3">DED domain-containing protein</fullName>
    </recommendedName>
</protein>
<feature type="region of interest" description="Disordered" evidence="2">
    <location>
        <begin position="360"/>
        <end position="389"/>
    </location>
</feature>
<feature type="domain" description="DED" evidence="3">
    <location>
        <begin position="5"/>
        <end position="84"/>
    </location>
</feature>
<dbReference type="SMART" id="SM00031">
    <property type="entry name" value="DED"/>
    <property type="match status" value="1"/>
</dbReference>
<dbReference type="Gene3D" id="1.10.533.10">
    <property type="entry name" value="Death Domain, Fas"/>
    <property type="match status" value="2"/>
</dbReference>
<feature type="coiled-coil region" evidence="1">
    <location>
        <begin position="82"/>
        <end position="112"/>
    </location>
</feature>
<feature type="coiled-coil region" evidence="1">
    <location>
        <begin position="622"/>
        <end position="670"/>
    </location>
</feature>
<dbReference type="SUPFAM" id="SSF47986">
    <property type="entry name" value="DEATH domain"/>
    <property type="match status" value="2"/>
</dbReference>
<dbReference type="PROSITE" id="PS50168">
    <property type="entry name" value="DED"/>
    <property type="match status" value="2"/>
</dbReference>
<comment type="caution">
    <text evidence="4">The sequence shown here is derived from an EMBL/GenBank/DDBJ whole genome shotgun (WGS) entry which is preliminary data.</text>
</comment>
<gene>
    <name evidence="4" type="ORF">PEVE_00019081</name>
</gene>
<dbReference type="PANTHER" id="PTHR48169">
    <property type="entry name" value="DED DOMAIN-CONTAINING PROTEIN"/>
    <property type="match status" value="1"/>
</dbReference>
<proteinExistence type="predicted"/>
<dbReference type="Proteomes" id="UP001159427">
    <property type="component" value="Unassembled WGS sequence"/>
</dbReference>
<evidence type="ECO:0000259" key="3">
    <source>
        <dbReference type="PROSITE" id="PS50168"/>
    </source>
</evidence>
<accession>A0ABN8SDR7</accession>